<organism evidence="1 2">
    <name type="scientific">Plasmopara halstedii</name>
    <name type="common">Downy mildew of sunflower</name>
    <dbReference type="NCBI Taxonomy" id="4781"/>
    <lineage>
        <taxon>Eukaryota</taxon>
        <taxon>Sar</taxon>
        <taxon>Stramenopiles</taxon>
        <taxon>Oomycota</taxon>
        <taxon>Peronosporomycetes</taxon>
        <taxon>Peronosporales</taxon>
        <taxon>Peronosporaceae</taxon>
        <taxon>Plasmopara</taxon>
    </lineage>
</organism>
<dbReference type="Proteomes" id="UP000054928">
    <property type="component" value="Unassembled WGS sequence"/>
</dbReference>
<dbReference type="PANTHER" id="PTHR37563:SF2">
    <property type="entry name" value="PHYTANOYL-COA DIOXYGENASE FAMILY PROTEIN (AFU_ORTHOLOGUE AFUA_2G03330)"/>
    <property type="match status" value="1"/>
</dbReference>
<protein>
    <submittedName>
        <fullName evidence="1">Phytanoyl-CoA dioxygenase</fullName>
    </submittedName>
</protein>
<name>A0A0P1AKW6_PLAHL</name>
<dbReference type="EMBL" id="CCYD01000610">
    <property type="protein sequence ID" value="CEG41921.1"/>
    <property type="molecule type" value="Genomic_DNA"/>
</dbReference>
<keyword evidence="1" id="KW-0223">Dioxygenase</keyword>
<dbReference type="RefSeq" id="XP_024578290.1">
    <property type="nucleotide sequence ID" value="XM_024727743.1"/>
</dbReference>
<dbReference type="Pfam" id="PF05721">
    <property type="entry name" value="PhyH"/>
    <property type="match status" value="1"/>
</dbReference>
<dbReference type="Gene3D" id="2.60.120.620">
    <property type="entry name" value="q2cbj1_9rhob like domain"/>
    <property type="match status" value="1"/>
</dbReference>
<dbReference type="OMA" id="PLVMDYR"/>
<evidence type="ECO:0000313" key="1">
    <source>
        <dbReference type="EMBL" id="CEG41921.1"/>
    </source>
</evidence>
<dbReference type="InterPro" id="IPR051961">
    <property type="entry name" value="Fungal_Metabolite_Diox"/>
</dbReference>
<reference evidence="2" key="1">
    <citation type="submission" date="2014-09" db="EMBL/GenBank/DDBJ databases">
        <authorList>
            <person name="Sharma Rahul"/>
            <person name="Thines Marco"/>
        </authorList>
    </citation>
    <scope>NUCLEOTIDE SEQUENCE [LARGE SCALE GENOMIC DNA]</scope>
</reference>
<dbReference type="InterPro" id="IPR008775">
    <property type="entry name" value="Phytyl_CoA_dOase-like"/>
</dbReference>
<evidence type="ECO:0000313" key="2">
    <source>
        <dbReference type="Proteomes" id="UP000054928"/>
    </source>
</evidence>
<dbReference type="AlphaFoldDB" id="A0A0P1AKW6"/>
<sequence>MKARDLARLVHADGFVTLPYASYGSSLSVIQKLRTQVLYQFSIYLSEAATQNLDLTLREHAERLPGFYVREGGRIDMQLSSLAIETNFLMKYSTQSSSLVDMILLKDMAICWQPVLKELFSPHNFHLEYIGCVVSQPGDEAQNWHLDGIHRNKTIQESVDRLNVFVPLVALNDEIGGTEMKLRSHIHENGARGTAFEDYQDLPSVIAHIQAGTPIIMDYRVWHRGLANTSKDTLRPLLYFKHAKIETNSDLNIAKKRKRITPVQV</sequence>
<keyword evidence="1" id="KW-0560">Oxidoreductase</keyword>
<dbReference type="OrthoDB" id="420046at2759"/>
<dbReference type="GeneID" id="36407288"/>
<accession>A0A0P1AKW6</accession>
<dbReference type="GO" id="GO:0051213">
    <property type="term" value="F:dioxygenase activity"/>
    <property type="evidence" value="ECO:0007669"/>
    <property type="project" value="UniProtKB-KW"/>
</dbReference>
<dbReference type="SUPFAM" id="SSF51197">
    <property type="entry name" value="Clavaminate synthase-like"/>
    <property type="match status" value="1"/>
</dbReference>
<dbReference type="PANTHER" id="PTHR37563">
    <property type="entry name" value="PHYTANOYL-COA DIOXYGENASE FAMILY PROTEIN (AFU_ORTHOLOGUE AFUA_2G03330)"/>
    <property type="match status" value="1"/>
</dbReference>
<keyword evidence="2" id="KW-1185">Reference proteome</keyword>
<proteinExistence type="predicted"/>